<name>A0A0K2V3C7_LEPSM</name>
<feature type="non-terminal residue" evidence="1">
    <location>
        <position position="1"/>
    </location>
</feature>
<accession>A0A0K2V3C7</accession>
<evidence type="ECO:0000313" key="1">
    <source>
        <dbReference type="EMBL" id="CDW45043.1"/>
    </source>
</evidence>
<proteinExistence type="predicted"/>
<protein>
    <submittedName>
        <fullName evidence="1">Uncharacterized protein</fullName>
    </submittedName>
</protein>
<dbReference type="AlphaFoldDB" id="A0A0K2V3C7"/>
<sequence length="41" mass="4823">ALLFGREIKFFRNTKKRKNSISTETQVHCLILLICFFSLCC</sequence>
<reference evidence="1" key="1">
    <citation type="submission" date="2014-05" db="EMBL/GenBank/DDBJ databases">
        <authorList>
            <person name="Chronopoulou M."/>
        </authorList>
    </citation>
    <scope>NUCLEOTIDE SEQUENCE</scope>
    <source>
        <tissue evidence="1">Whole organism</tissue>
    </source>
</reference>
<dbReference type="EMBL" id="HACA01027682">
    <property type="protein sequence ID" value="CDW45043.1"/>
    <property type="molecule type" value="Transcribed_RNA"/>
</dbReference>
<organism evidence="1">
    <name type="scientific">Lepeophtheirus salmonis</name>
    <name type="common">Salmon louse</name>
    <name type="synonym">Caligus salmonis</name>
    <dbReference type="NCBI Taxonomy" id="72036"/>
    <lineage>
        <taxon>Eukaryota</taxon>
        <taxon>Metazoa</taxon>
        <taxon>Ecdysozoa</taxon>
        <taxon>Arthropoda</taxon>
        <taxon>Crustacea</taxon>
        <taxon>Multicrustacea</taxon>
        <taxon>Hexanauplia</taxon>
        <taxon>Copepoda</taxon>
        <taxon>Siphonostomatoida</taxon>
        <taxon>Caligidae</taxon>
        <taxon>Lepeophtheirus</taxon>
    </lineage>
</organism>